<keyword evidence="7" id="KW-1185">Reference proteome</keyword>
<dbReference type="PRINTS" id="PR01438">
    <property type="entry name" value="UNVRSLSTRESS"/>
</dbReference>
<reference evidence="6 7" key="2">
    <citation type="submission" date="2020-03" db="EMBL/GenBank/DDBJ databases">
        <authorList>
            <person name="Ichikawa N."/>
            <person name="Kimura A."/>
            <person name="Kitahashi Y."/>
            <person name="Uohara A."/>
        </authorList>
    </citation>
    <scope>NUCLEOTIDE SEQUENCE [LARGE SCALE GENOMIC DNA]</scope>
    <source>
        <strain evidence="6 7">NBRC 105367</strain>
    </source>
</reference>
<dbReference type="InterPro" id="IPR006016">
    <property type="entry name" value="UspA"/>
</dbReference>
<dbReference type="AlphaFoldDB" id="A0A6F8Z1C2"/>
<gene>
    <name evidence="6" type="ORF">Psuf_092040</name>
</gene>
<dbReference type="SUPFAM" id="SSF52402">
    <property type="entry name" value="Adenine nucleotide alpha hydrolases-like"/>
    <property type="match status" value="2"/>
</dbReference>
<dbReference type="InterPro" id="IPR006015">
    <property type="entry name" value="Universal_stress_UspA"/>
</dbReference>
<evidence type="ECO:0000256" key="3">
    <source>
        <dbReference type="ARBA" id="ARBA00022840"/>
    </source>
</evidence>
<evidence type="ECO:0000256" key="4">
    <source>
        <dbReference type="SAM" id="MobiDB-lite"/>
    </source>
</evidence>
<protein>
    <submittedName>
        <fullName evidence="6">Universal stress protein</fullName>
    </submittedName>
</protein>
<proteinExistence type="inferred from homology"/>
<keyword evidence="2" id="KW-0547">Nucleotide-binding</keyword>
<evidence type="ECO:0000313" key="7">
    <source>
        <dbReference type="Proteomes" id="UP000503011"/>
    </source>
</evidence>
<evidence type="ECO:0000259" key="5">
    <source>
        <dbReference type="Pfam" id="PF00582"/>
    </source>
</evidence>
<dbReference type="EMBL" id="AP022871">
    <property type="protein sequence ID" value="BCB91891.1"/>
    <property type="molecule type" value="Genomic_DNA"/>
</dbReference>
<dbReference type="Proteomes" id="UP000503011">
    <property type="component" value="Chromosome"/>
</dbReference>
<dbReference type="PANTHER" id="PTHR46268:SF27">
    <property type="entry name" value="UNIVERSAL STRESS PROTEIN RV2623"/>
    <property type="match status" value="1"/>
</dbReference>
<feature type="domain" description="UspA" evidence="5">
    <location>
        <begin position="1"/>
        <end position="134"/>
    </location>
</feature>
<evidence type="ECO:0000256" key="2">
    <source>
        <dbReference type="ARBA" id="ARBA00022741"/>
    </source>
</evidence>
<dbReference type="GO" id="GO:0005524">
    <property type="term" value="F:ATP binding"/>
    <property type="evidence" value="ECO:0007669"/>
    <property type="project" value="UniProtKB-KW"/>
</dbReference>
<sequence>MRPTILVGLGGSGGWQALAWAMDEAGGSGANLVLLHVCPPDSPLAARTPSPSLAIVELFDPSLARAVGTARARLGGDRVRLRLLPGRPGPLLAAAAARADLVVVGPPARRHPGGYGSTAHHVLAHSPGPVVVVRPIAAGRDAALLGHVVVGVDGRGDPDPALEFGFERAAGRGGVLAAVHVTARQHDDYWFDRTTLSTHFRAEPAALELLARAVEPWTLRYPRVPVKYAVYAGRPLPGLLRAGQGARLLVVGDHGHGQLGPAGRALLGSVAHGVLDEASGPVAVVRPAAERVTEPVAAGAPRPSTVPGRSYVPQ</sequence>
<dbReference type="Gene3D" id="3.40.50.620">
    <property type="entry name" value="HUPs"/>
    <property type="match status" value="2"/>
</dbReference>
<feature type="domain" description="UspA" evidence="5">
    <location>
        <begin position="147"/>
        <end position="286"/>
    </location>
</feature>
<name>A0A6F8Z1C2_9ACTN</name>
<keyword evidence="3" id="KW-0067">ATP-binding</keyword>
<comment type="similarity">
    <text evidence="1">Belongs to the universal stress protein A family.</text>
</comment>
<dbReference type="InterPro" id="IPR014729">
    <property type="entry name" value="Rossmann-like_a/b/a_fold"/>
</dbReference>
<organism evidence="6 7">
    <name type="scientific">Phytohabitans suffuscus</name>
    <dbReference type="NCBI Taxonomy" id="624315"/>
    <lineage>
        <taxon>Bacteria</taxon>
        <taxon>Bacillati</taxon>
        <taxon>Actinomycetota</taxon>
        <taxon>Actinomycetes</taxon>
        <taxon>Micromonosporales</taxon>
        <taxon>Micromonosporaceae</taxon>
    </lineage>
</organism>
<accession>A0A6F8Z1C2</accession>
<feature type="region of interest" description="Disordered" evidence="4">
    <location>
        <begin position="294"/>
        <end position="314"/>
    </location>
</feature>
<evidence type="ECO:0000313" key="6">
    <source>
        <dbReference type="EMBL" id="BCB91891.1"/>
    </source>
</evidence>
<dbReference type="PANTHER" id="PTHR46268">
    <property type="entry name" value="STRESS RESPONSE PROTEIN NHAX"/>
    <property type="match status" value="1"/>
</dbReference>
<reference evidence="6 7" key="1">
    <citation type="submission" date="2020-03" db="EMBL/GenBank/DDBJ databases">
        <title>Whole genome shotgun sequence of Phytohabitans suffuscus NBRC 105367.</title>
        <authorList>
            <person name="Komaki H."/>
            <person name="Tamura T."/>
        </authorList>
    </citation>
    <scope>NUCLEOTIDE SEQUENCE [LARGE SCALE GENOMIC DNA]</scope>
    <source>
        <strain evidence="6 7">NBRC 105367</strain>
    </source>
</reference>
<dbReference type="Pfam" id="PF00582">
    <property type="entry name" value="Usp"/>
    <property type="match status" value="2"/>
</dbReference>
<dbReference type="KEGG" id="psuu:Psuf_092040"/>
<dbReference type="RefSeq" id="WP_173165440.1">
    <property type="nucleotide sequence ID" value="NZ_AP022871.1"/>
</dbReference>
<evidence type="ECO:0000256" key="1">
    <source>
        <dbReference type="ARBA" id="ARBA00008791"/>
    </source>
</evidence>